<evidence type="ECO:0000313" key="5">
    <source>
        <dbReference type="EMBL" id="KAK1282420.1"/>
    </source>
</evidence>
<dbReference type="Proteomes" id="UP001180020">
    <property type="component" value="Unassembled WGS sequence"/>
</dbReference>
<gene>
    <name evidence="5" type="ORF">QJS10_CPB22g01557</name>
</gene>
<dbReference type="AlphaFoldDB" id="A0AAV9C0M6"/>
<evidence type="ECO:0000256" key="3">
    <source>
        <dbReference type="PROSITE-ProRule" id="PRU00708"/>
    </source>
</evidence>
<feature type="compositionally biased region" description="Basic and acidic residues" evidence="4">
    <location>
        <begin position="240"/>
        <end position="259"/>
    </location>
</feature>
<comment type="caution">
    <text evidence="5">The sequence shown here is derived from an EMBL/GenBank/DDBJ whole genome shotgun (WGS) entry which is preliminary data.</text>
</comment>
<feature type="compositionally biased region" description="Acidic residues" evidence="4">
    <location>
        <begin position="68"/>
        <end position="77"/>
    </location>
</feature>
<dbReference type="Gene3D" id="1.25.40.10">
    <property type="entry name" value="Tetratricopeptide repeat domain"/>
    <property type="match status" value="1"/>
</dbReference>
<feature type="compositionally biased region" description="Basic and acidic residues" evidence="4">
    <location>
        <begin position="78"/>
        <end position="102"/>
    </location>
</feature>
<reference evidence="5" key="1">
    <citation type="journal article" date="2023" name="Nat. Commun.">
        <title>Diploid and tetraploid genomes of Acorus and the evolution of monocots.</title>
        <authorList>
            <person name="Ma L."/>
            <person name="Liu K.W."/>
            <person name="Li Z."/>
            <person name="Hsiao Y.Y."/>
            <person name="Qi Y."/>
            <person name="Fu T."/>
            <person name="Tang G.D."/>
            <person name="Zhang D."/>
            <person name="Sun W.H."/>
            <person name="Liu D.K."/>
            <person name="Li Y."/>
            <person name="Chen G.Z."/>
            <person name="Liu X.D."/>
            <person name="Liao X.Y."/>
            <person name="Jiang Y.T."/>
            <person name="Yu X."/>
            <person name="Hao Y."/>
            <person name="Huang J."/>
            <person name="Zhao X.W."/>
            <person name="Ke S."/>
            <person name="Chen Y.Y."/>
            <person name="Wu W.L."/>
            <person name="Hsu J.L."/>
            <person name="Lin Y.F."/>
            <person name="Huang M.D."/>
            <person name="Li C.Y."/>
            <person name="Huang L."/>
            <person name="Wang Z.W."/>
            <person name="Zhao X."/>
            <person name="Zhong W.Y."/>
            <person name="Peng D.H."/>
            <person name="Ahmad S."/>
            <person name="Lan S."/>
            <person name="Zhang J.S."/>
            <person name="Tsai W.C."/>
            <person name="Van de Peer Y."/>
            <person name="Liu Z.J."/>
        </authorList>
    </citation>
    <scope>NUCLEOTIDE SEQUENCE</scope>
    <source>
        <strain evidence="5">CP</strain>
    </source>
</reference>
<dbReference type="Pfam" id="PF13041">
    <property type="entry name" value="PPR_2"/>
    <property type="match status" value="1"/>
</dbReference>
<feature type="region of interest" description="Disordered" evidence="4">
    <location>
        <begin position="39"/>
        <end position="259"/>
    </location>
</feature>
<reference evidence="5" key="2">
    <citation type="submission" date="2023-06" db="EMBL/GenBank/DDBJ databases">
        <authorList>
            <person name="Ma L."/>
            <person name="Liu K.-W."/>
            <person name="Li Z."/>
            <person name="Hsiao Y.-Y."/>
            <person name="Qi Y."/>
            <person name="Fu T."/>
            <person name="Tang G."/>
            <person name="Zhang D."/>
            <person name="Sun W.-H."/>
            <person name="Liu D.-K."/>
            <person name="Li Y."/>
            <person name="Chen G.-Z."/>
            <person name="Liu X.-D."/>
            <person name="Liao X.-Y."/>
            <person name="Jiang Y.-T."/>
            <person name="Yu X."/>
            <person name="Hao Y."/>
            <person name="Huang J."/>
            <person name="Zhao X.-W."/>
            <person name="Ke S."/>
            <person name="Chen Y.-Y."/>
            <person name="Wu W.-L."/>
            <person name="Hsu J.-L."/>
            <person name="Lin Y.-F."/>
            <person name="Huang M.-D."/>
            <person name="Li C.-Y."/>
            <person name="Huang L."/>
            <person name="Wang Z.-W."/>
            <person name="Zhao X."/>
            <person name="Zhong W.-Y."/>
            <person name="Peng D.-H."/>
            <person name="Ahmad S."/>
            <person name="Lan S."/>
            <person name="Zhang J.-S."/>
            <person name="Tsai W.-C."/>
            <person name="Van De Peer Y."/>
            <person name="Liu Z.-J."/>
        </authorList>
    </citation>
    <scope>NUCLEOTIDE SEQUENCE</scope>
    <source>
        <strain evidence="5">CP</strain>
        <tissue evidence="5">Leaves</tissue>
    </source>
</reference>
<feature type="compositionally biased region" description="Acidic residues" evidence="4">
    <location>
        <begin position="111"/>
        <end position="120"/>
    </location>
</feature>
<keyword evidence="6" id="KW-1185">Reference proteome</keyword>
<evidence type="ECO:0000256" key="4">
    <source>
        <dbReference type="SAM" id="MobiDB-lite"/>
    </source>
</evidence>
<dbReference type="Pfam" id="PF01535">
    <property type="entry name" value="PPR"/>
    <property type="match status" value="1"/>
</dbReference>
<feature type="compositionally biased region" description="Basic and acidic residues" evidence="4">
    <location>
        <begin position="205"/>
        <end position="218"/>
    </location>
</feature>
<dbReference type="InterPro" id="IPR002885">
    <property type="entry name" value="PPR_rpt"/>
</dbReference>
<feature type="repeat" description="PPR" evidence="3">
    <location>
        <begin position="348"/>
        <end position="382"/>
    </location>
</feature>
<protein>
    <submittedName>
        <fullName evidence="5">Pentatricopeptide repeat-containing protein</fullName>
    </submittedName>
</protein>
<feature type="repeat" description="PPR" evidence="3">
    <location>
        <begin position="383"/>
        <end position="417"/>
    </location>
</feature>
<feature type="compositionally biased region" description="Basic and acidic residues" evidence="4">
    <location>
        <begin position="45"/>
        <end position="61"/>
    </location>
</feature>
<name>A0AAV9C0M6_ACOCL</name>
<comment type="similarity">
    <text evidence="1">Belongs to the PPR family. P subfamily.</text>
</comment>
<feature type="region of interest" description="Disordered" evidence="4">
    <location>
        <begin position="272"/>
        <end position="301"/>
    </location>
</feature>
<dbReference type="EMBL" id="JAUJYO010000022">
    <property type="protein sequence ID" value="KAK1282420.1"/>
    <property type="molecule type" value="Genomic_DNA"/>
</dbReference>
<accession>A0AAV9C0M6</accession>
<evidence type="ECO:0000256" key="2">
    <source>
        <dbReference type="ARBA" id="ARBA00022737"/>
    </source>
</evidence>
<feature type="compositionally biased region" description="Basic and acidic residues" evidence="4">
    <location>
        <begin position="276"/>
        <end position="291"/>
    </location>
</feature>
<evidence type="ECO:0000256" key="1">
    <source>
        <dbReference type="ARBA" id="ARBA00007626"/>
    </source>
</evidence>
<dbReference type="InterPro" id="IPR011990">
    <property type="entry name" value="TPR-like_helical_dom_sf"/>
</dbReference>
<sequence>MVSSKLLFSKNLWKSRHESAITSHCSIILRSVFNANLSSATNRPMRGDRRGFDRDSREPMRGRRGSFFDDDDDDGGFEDEKPNRMRRGPPERIPSRPIREIRGPWSKGPSFDDEEDDFDEEKPKRVPNRRPFGGEGRRGRSKDPFFDDGEGQTPSRFRGDRRPERVQSGSMSGWNSPDKPDPRRRGRPKSPFTGRFKLGEDEDEKGGLPDEPIGERKKGWFKNSIMDDLKFDEDDEDDEKIEKTHEDSETQLSDRVEVEEKVEDWPKFSIFNESNKMGETDKAKKTPKKAEEDSDSSPQDADEIFKKMKETGLIPNAVAMLDGLCKDGLVQEAMKLFGLMREKGTIPEVVIYTAVVEGFCKAVKYEDAKRIFRKMQDKGIQPNAFSYGVIIRGLLKGKQLEDSVEFCVEMLEAGHYPNAATFVGLMDGVYKEKGVEEAEGVLSRLRDKGFAVDERAVREHLDKKGTFNQSISDVIFGKRLPERPRLPKRPL</sequence>
<dbReference type="PANTHER" id="PTHR47941">
    <property type="entry name" value="PENTATRICOPEPTIDE REPEAT-CONTAINING PROTEIN 3, MITOCHONDRIAL"/>
    <property type="match status" value="1"/>
</dbReference>
<feature type="compositionally biased region" description="Acidic residues" evidence="4">
    <location>
        <begin position="230"/>
        <end position="239"/>
    </location>
</feature>
<evidence type="ECO:0000313" key="6">
    <source>
        <dbReference type="Proteomes" id="UP001180020"/>
    </source>
</evidence>
<dbReference type="PROSITE" id="PS51375">
    <property type="entry name" value="PPR"/>
    <property type="match status" value="3"/>
</dbReference>
<feature type="repeat" description="PPR" evidence="3">
    <location>
        <begin position="313"/>
        <end position="347"/>
    </location>
</feature>
<organism evidence="5 6">
    <name type="scientific">Acorus calamus</name>
    <name type="common">Sweet flag</name>
    <dbReference type="NCBI Taxonomy" id="4465"/>
    <lineage>
        <taxon>Eukaryota</taxon>
        <taxon>Viridiplantae</taxon>
        <taxon>Streptophyta</taxon>
        <taxon>Embryophyta</taxon>
        <taxon>Tracheophyta</taxon>
        <taxon>Spermatophyta</taxon>
        <taxon>Magnoliopsida</taxon>
        <taxon>Liliopsida</taxon>
        <taxon>Acoraceae</taxon>
        <taxon>Acorus</taxon>
    </lineage>
</organism>
<feature type="compositionally biased region" description="Basic and acidic residues" evidence="4">
    <location>
        <begin position="135"/>
        <end position="145"/>
    </location>
</feature>
<keyword evidence="2" id="KW-0677">Repeat</keyword>
<proteinExistence type="inferred from homology"/>
<dbReference type="NCBIfam" id="TIGR00756">
    <property type="entry name" value="PPR"/>
    <property type="match status" value="3"/>
</dbReference>